<gene>
    <name evidence="2" type="ORF">FMOSSE_LOCUS14784</name>
</gene>
<evidence type="ECO:0000313" key="2">
    <source>
        <dbReference type="EMBL" id="CAG8718027.1"/>
    </source>
</evidence>
<sequence length="171" mass="19223">YEKGIFPTITIVESHPVQNDKITRRSCCGCIPEQFGVLAILSMYLLFGLLGSLASFMTLAFVDVTSDKIYLSIAGCLYTFLTISSIFGIHAVNKEKAVMMYRLSIAFWVFTVFTLIYSATLFILNILFKPSLVEVCEKSKPESVDVYDCDRHIDVYLAREGLSLFISEVVL</sequence>
<keyword evidence="1" id="KW-1133">Transmembrane helix</keyword>
<reference evidence="2" key="1">
    <citation type="submission" date="2021-06" db="EMBL/GenBank/DDBJ databases">
        <authorList>
            <person name="Kallberg Y."/>
            <person name="Tangrot J."/>
            <person name="Rosling A."/>
        </authorList>
    </citation>
    <scope>NUCLEOTIDE SEQUENCE</scope>
    <source>
        <strain evidence="2">87-6 pot B 2015</strain>
    </source>
</reference>
<name>A0A9N9I3M4_FUNMO</name>
<dbReference type="AlphaFoldDB" id="A0A9N9I3M4"/>
<evidence type="ECO:0000313" key="3">
    <source>
        <dbReference type="Proteomes" id="UP000789375"/>
    </source>
</evidence>
<dbReference type="EMBL" id="CAJVPP010012549">
    <property type="protein sequence ID" value="CAG8718027.1"/>
    <property type="molecule type" value="Genomic_DNA"/>
</dbReference>
<keyword evidence="1" id="KW-0472">Membrane</keyword>
<feature type="transmembrane region" description="Helical" evidence="1">
    <location>
        <begin position="69"/>
        <end position="93"/>
    </location>
</feature>
<keyword evidence="1" id="KW-0812">Transmembrane</keyword>
<feature type="transmembrane region" description="Helical" evidence="1">
    <location>
        <begin position="35"/>
        <end position="57"/>
    </location>
</feature>
<feature type="non-terminal residue" evidence="2">
    <location>
        <position position="171"/>
    </location>
</feature>
<organism evidence="2 3">
    <name type="scientific">Funneliformis mosseae</name>
    <name type="common">Endomycorrhizal fungus</name>
    <name type="synonym">Glomus mosseae</name>
    <dbReference type="NCBI Taxonomy" id="27381"/>
    <lineage>
        <taxon>Eukaryota</taxon>
        <taxon>Fungi</taxon>
        <taxon>Fungi incertae sedis</taxon>
        <taxon>Mucoromycota</taxon>
        <taxon>Glomeromycotina</taxon>
        <taxon>Glomeromycetes</taxon>
        <taxon>Glomerales</taxon>
        <taxon>Glomeraceae</taxon>
        <taxon>Funneliformis</taxon>
    </lineage>
</organism>
<comment type="caution">
    <text evidence="2">The sequence shown here is derived from an EMBL/GenBank/DDBJ whole genome shotgun (WGS) entry which is preliminary data.</text>
</comment>
<proteinExistence type="predicted"/>
<protein>
    <submittedName>
        <fullName evidence="2">7629_t:CDS:1</fullName>
    </submittedName>
</protein>
<accession>A0A9N9I3M4</accession>
<dbReference type="Proteomes" id="UP000789375">
    <property type="component" value="Unassembled WGS sequence"/>
</dbReference>
<feature type="transmembrane region" description="Helical" evidence="1">
    <location>
        <begin position="105"/>
        <end position="128"/>
    </location>
</feature>
<feature type="non-terminal residue" evidence="2">
    <location>
        <position position="1"/>
    </location>
</feature>
<evidence type="ECO:0000256" key="1">
    <source>
        <dbReference type="SAM" id="Phobius"/>
    </source>
</evidence>
<keyword evidence="3" id="KW-1185">Reference proteome</keyword>